<dbReference type="EMBL" id="JACOSL010000027">
    <property type="protein sequence ID" value="MBI1756281.1"/>
    <property type="molecule type" value="Genomic_DNA"/>
</dbReference>
<proteinExistence type="predicted"/>
<dbReference type="Proteomes" id="UP000727962">
    <property type="component" value="Unassembled WGS sequence"/>
</dbReference>
<sequence length="319" mass="35952">MTIIVLGMPRSGTSLLAKLLLDCGLDFGTLAEMARPHELDNPDGYWENVRVINLNKAILAVLGGSEVAPPNVSPGWSKDPKMRDLKRKARDLVADLSGPPYWGWKDPRTMLTLELWQAVLPDARYAFIFRNPFEVALSFAKRNDYLRQQDFVGLHHSVMLWRLYHEVALPLLPPDRTVFVSYGRLMSDCAAELPRIVEATGLPATEGQIVAARQSVKPELYRNRFPDSLIRESPAAEVVRDIWERLVKLAGEPEASETSDGEQVRMVRALFEAAFKHLGSADDQVEVWRDRAFQLHAYARKLETQLGIRPSEQTGLAPK</sequence>
<protein>
    <submittedName>
        <fullName evidence="1">Sulfotransferase</fullName>
    </submittedName>
</protein>
<accession>A0A931LZU6</accession>
<dbReference type="AlphaFoldDB" id="A0A931LZU6"/>
<comment type="caution">
    <text evidence="1">The sequence shown here is derived from an EMBL/GenBank/DDBJ whole genome shotgun (WGS) entry which is preliminary data.</text>
</comment>
<organism evidence="1 2">
    <name type="scientific">Fimbriimonas ginsengisoli</name>
    <dbReference type="NCBI Taxonomy" id="1005039"/>
    <lineage>
        <taxon>Bacteria</taxon>
        <taxon>Bacillati</taxon>
        <taxon>Armatimonadota</taxon>
        <taxon>Fimbriimonadia</taxon>
        <taxon>Fimbriimonadales</taxon>
        <taxon>Fimbriimonadaceae</taxon>
        <taxon>Fimbriimonas</taxon>
    </lineage>
</organism>
<dbReference type="InterPro" id="IPR027417">
    <property type="entry name" value="P-loop_NTPase"/>
</dbReference>
<gene>
    <name evidence="1" type="ORF">HYR64_04140</name>
</gene>
<evidence type="ECO:0000313" key="2">
    <source>
        <dbReference type="Proteomes" id="UP000727962"/>
    </source>
</evidence>
<dbReference type="SUPFAM" id="SSF52540">
    <property type="entry name" value="P-loop containing nucleoside triphosphate hydrolases"/>
    <property type="match status" value="1"/>
</dbReference>
<evidence type="ECO:0000313" key="1">
    <source>
        <dbReference type="EMBL" id="MBI1756281.1"/>
    </source>
</evidence>
<name>A0A931LZU6_FIMGI</name>
<dbReference type="Pfam" id="PF13469">
    <property type="entry name" value="Sulfotransfer_3"/>
    <property type="match status" value="1"/>
</dbReference>
<dbReference type="Gene3D" id="3.40.50.300">
    <property type="entry name" value="P-loop containing nucleotide triphosphate hydrolases"/>
    <property type="match status" value="1"/>
</dbReference>
<reference evidence="1" key="1">
    <citation type="submission" date="2020-07" db="EMBL/GenBank/DDBJ databases">
        <title>Huge and variable diversity of episymbiotic CPR bacteria and DPANN archaea in groundwater ecosystems.</title>
        <authorList>
            <person name="He C.Y."/>
            <person name="Keren R."/>
            <person name="Whittaker M."/>
            <person name="Farag I.F."/>
            <person name="Doudna J."/>
            <person name="Cate J.H.D."/>
            <person name="Banfield J.F."/>
        </authorList>
    </citation>
    <scope>NUCLEOTIDE SEQUENCE</scope>
    <source>
        <strain evidence="1">NC_groundwater_17_Pr7_B-0.1um_64_12</strain>
    </source>
</reference>